<keyword evidence="2" id="KW-0946">Virion</keyword>
<accession>A0ABT2UWU0</accession>
<comment type="caution">
    <text evidence="2">The sequence shown here is derived from an EMBL/GenBank/DDBJ whole genome shotgun (WGS) entry which is preliminary data.</text>
</comment>
<dbReference type="EMBL" id="JAOQJF010000005">
    <property type="protein sequence ID" value="MCU6799027.1"/>
    <property type="molecule type" value="Genomic_DNA"/>
</dbReference>
<evidence type="ECO:0000313" key="2">
    <source>
        <dbReference type="EMBL" id="MCU6799027.1"/>
    </source>
</evidence>
<reference evidence="2 3" key="1">
    <citation type="journal article" date="2021" name="ISME Commun">
        <title>Automated analysis of genomic sequences facilitates high-throughput and comprehensive description of bacteria.</title>
        <authorList>
            <person name="Hitch T.C.A."/>
        </authorList>
    </citation>
    <scope>NUCLEOTIDE SEQUENCE [LARGE SCALE GENOMIC DNA]</scope>
    <source>
        <strain evidence="3">f_CCE</strain>
    </source>
</reference>
<sequence>MAEMNCGASGKDPGVTGQCCKKSCQGQIQVQASAQARPQVQTCCRPVCPPPAPGGGGCGFPGMYPPAGTACGIRPGTGQGCGMCPGMDPSRQALMKQINEASFAVDEAVLFLDTHPDCAQAMQYYQSAVGARKAAMDAYQSRFGPLLVDDVIGNTWTWVTEKWPWEGGY</sequence>
<keyword evidence="2" id="KW-0167">Capsid protein</keyword>
<protein>
    <submittedName>
        <fullName evidence="2">Spore coat protein CotJB</fullName>
    </submittedName>
</protein>
<organism evidence="2 3">
    <name type="scientific">Alitiscatomonas aceti</name>
    <dbReference type="NCBI Taxonomy" id="2981724"/>
    <lineage>
        <taxon>Bacteria</taxon>
        <taxon>Bacillati</taxon>
        <taxon>Bacillota</taxon>
        <taxon>Clostridia</taxon>
        <taxon>Lachnospirales</taxon>
        <taxon>Lachnospiraceae</taxon>
        <taxon>Alitiscatomonas</taxon>
    </lineage>
</organism>
<dbReference type="Proteomes" id="UP001652395">
    <property type="component" value="Unassembled WGS sequence"/>
</dbReference>
<evidence type="ECO:0000313" key="3">
    <source>
        <dbReference type="Proteomes" id="UP001652395"/>
    </source>
</evidence>
<name>A0ABT2UWU0_9FIRM</name>
<feature type="domain" description="Protein CotJB" evidence="1">
    <location>
        <begin position="93"/>
        <end position="166"/>
    </location>
</feature>
<dbReference type="Pfam" id="PF12652">
    <property type="entry name" value="CotJB"/>
    <property type="match status" value="1"/>
</dbReference>
<dbReference type="InterPro" id="IPR024207">
    <property type="entry name" value="CotJB_dom"/>
</dbReference>
<evidence type="ECO:0000259" key="1">
    <source>
        <dbReference type="Pfam" id="PF12652"/>
    </source>
</evidence>
<gene>
    <name evidence="2" type="ORF">OCV69_03615</name>
</gene>
<proteinExistence type="predicted"/>
<dbReference type="RefSeq" id="WP_262562981.1">
    <property type="nucleotide sequence ID" value="NZ_JAOQJF010000005.1"/>
</dbReference>
<keyword evidence="3" id="KW-1185">Reference proteome</keyword>